<evidence type="ECO:0000313" key="4">
    <source>
        <dbReference type="Proteomes" id="UP000197208"/>
    </source>
</evidence>
<dbReference type="SMART" id="SM00471">
    <property type="entry name" value="HDc"/>
    <property type="match status" value="1"/>
</dbReference>
<protein>
    <recommendedName>
        <fullName evidence="5">Diguanylate cyclase</fullName>
    </recommendedName>
</protein>
<organism evidence="3 4">
    <name type="scientific">Deinococcus indicus</name>
    <dbReference type="NCBI Taxonomy" id="223556"/>
    <lineage>
        <taxon>Bacteria</taxon>
        <taxon>Thermotogati</taxon>
        <taxon>Deinococcota</taxon>
        <taxon>Deinococci</taxon>
        <taxon>Deinococcales</taxon>
        <taxon>Deinococcaceae</taxon>
        <taxon>Deinococcus</taxon>
    </lineage>
</organism>
<dbReference type="AlphaFoldDB" id="A0A246BRQ4"/>
<dbReference type="InterPro" id="IPR029787">
    <property type="entry name" value="Nucleotide_cyclase"/>
</dbReference>
<comment type="caution">
    <text evidence="3">The sequence shown here is derived from an EMBL/GenBank/DDBJ whole genome shotgun (WGS) entry which is preliminary data.</text>
</comment>
<reference evidence="3 4" key="1">
    <citation type="submission" date="2017-05" db="EMBL/GenBank/DDBJ databases">
        <title>De novo genome assembly of Deniococcus indicus strain DR1.</title>
        <authorList>
            <person name="Chauhan D."/>
            <person name="Yennamalli R.M."/>
            <person name="Priyadarshini R."/>
        </authorList>
    </citation>
    <scope>NUCLEOTIDE SEQUENCE [LARGE SCALE GENOMIC DNA]</scope>
    <source>
        <strain evidence="3 4">DR1</strain>
    </source>
</reference>
<evidence type="ECO:0000259" key="2">
    <source>
        <dbReference type="PROSITE" id="PS51832"/>
    </source>
</evidence>
<dbReference type="InterPro" id="IPR052020">
    <property type="entry name" value="Cyclic_di-GMP/3'3'-cGAMP_PDE"/>
</dbReference>
<keyword evidence="4" id="KW-1185">Reference proteome</keyword>
<dbReference type="SMART" id="SM00267">
    <property type="entry name" value="GGDEF"/>
    <property type="match status" value="1"/>
</dbReference>
<dbReference type="Pfam" id="PF13487">
    <property type="entry name" value="HD_5"/>
    <property type="match status" value="1"/>
</dbReference>
<dbReference type="PROSITE" id="PS50887">
    <property type="entry name" value="GGDEF"/>
    <property type="match status" value="1"/>
</dbReference>
<dbReference type="InterPro" id="IPR000160">
    <property type="entry name" value="GGDEF_dom"/>
</dbReference>
<gene>
    <name evidence="3" type="ORF">CBQ26_02585</name>
</gene>
<dbReference type="InterPro" id="IPR003018">
    <property type="entry name" value="GAF"/>
</dbReference>
<dbReference type="Gene3D" id="3.30.450.40">
    <property type="match status" value="2"/>
</dbReference>
<evidence type="ECO:0000313" key="3">
    <source>
        <dbReference type="EMBL" id="OWL98343.1"/>
    </source>
</evidence>
<dbReference type="CDD" id="cd01949">
    <property type="entry name" value="GGDEF"/>
    <property type="match status" value="1"/>
</dbReference>
<dbReference type="Pfam" id="PF13185">
    <property type="entry name" value="GAF_2"/>
    <property type="match status" value="1"/>
</dbReference>
<feature type="domain" description="HD-GYP" evidence="2">
    <location>
        <begin position="695"/>
        <end position="891"/>
    </location>
</feature>
<dbReference type="SUPFAM" id="SSF109604">
    <property type="entry name" value="HD-domain/PDEase-like"/>
    <property type="match status" value="1"/>
</dbReference>
<feature type="domain" description="GGDEF" evidence="1">
    <location>
        <begin position="207"/>
        <end position="334"/>
    </location>
</feature>
<dbReference type="InterPro" id="IPR029016">
    <property type="entry name" value="GAF-like_dom_sf"/>
</dbReference>
<dbReference type="NCBIfam" id="TIGR00254">
    <property type="entry name" value="GGDEF"/>
    <property type="match status" value="1"/>
</dbReference>
<dbReference type="SUPFAM" id="SSF55073">
    <property type="entry name" value="Nucleotide cyclase"/>
    <property type="match status" value="1"/>
</dbReference>
<accession>A0A246BRQ4</accession>
<evidence type="ECO:0008006" key="5">
    <source>
        <dbReference type="Google" id="ProtNLM"/>
    </source>
</evidence>
<dbReference type="Pfam" id="PF01590">
    <property type="entry name" value="GAF"/>
    <property type="match status" value="1"/>
</dbReference>
<evidence type="ECO:0000259" key="1">
    <source>
        <dbReference type="PROSITE" id="PS50887"/>
    </source>
</evidence>
<dbReference type="InterPro" id="IPR043128">
    <property type="entry name" value="Rev_trsase/Diguanyl_cyclase"/>
</dbReference>
<dbReference type="InterPro" id="IPR003607">
    <property type="entry name" value="HD/PDEase_dom"/>
</dbReference>
<dbReference type="Pfam" id="PF00990">
    <property type="entry name" value="GGDEF"/>
    <property type="match status" value="1"/>
</dbReference>
<dbReference type="CDD" id="cd00077">
    <property type="entry name" value="HDc"/>
    <property type="match status" value="1"/>
</dbReference>
<name>A0A246BRQ4_9DEIO</name>
<dbReference type="Gene3D" id="1.10.3210.10">
    <property type="entry name" value="Hypothetical protein af1432"/>
    <property type="match status" value="1"/>
</dbReference>
<dbReference type="Gene3D" id="3.30.70.270">
    <property type="match status" value="1"/>
</dbReference>
<dbReference type="SUPFAM" id="SSF55781">
    <property type="entry name" value="GAF domain-like"/>
    <property type="match status" value="2"/>
</dbReference>
<sequence>MLLTCTFLLSLTYRQWPVPARAAEHQLRIVLAAVASVLLLMNTQEVGPYKIDLRFVPLALITLRYGVGPGLLVAAGPVALRALESDLGGLSALVNALSVLALAGVLRGHLNFRELGRADLWKLPVPYLGVGLMLFFTPQPPGVSPWVLYPSMLALHSLATLAVLGVLNARLRLLRATSELERQVLTDELTGLGNRRRFDLDLARLETGGQLVMLDIDDFRSLNERHGTPVGDRALRYIGQVMQDVAPHAAYRLSGEEFALLLNVGGEAAARTLVERLQAQVTEPGGLPWANLTLSAGMATRLLHETPGGLMSRADEALYLAKTNGRNRLVVQQYSARRSTTEAALPDIRPRYSLWQAQRTTVNLLTQRRTLTDDDWHELLRLAVQTVDGVEAGTLNVREGSVFRVCASEGYDEGLTGLTLTESSQRRWYGGSLQDWLAGKPRVMRPGEIQRAWASADETHQAGSASVFAHLGRRDQLRANLCLPVVLGGEVIAHLNLDSLSSEDVFTPAVMQDAGVFAQQIAALLQLQERWRELEQLARLHGDLSLSLDDDAIAGHLTDTAHALLRTSYTVLLRYDATQDMLISAARAGASPLDGPPVRLRRGEGMSWRALETGQVQRVEDIMTTPGAYRPENLEPDRRALMAVPLLSHQRQPLGVLCLLRSAHRPFQASDEALAAMLASVGTRVMERGTHLNDLRATLEASLNTLGVALEARDFETQGHTQRVRDLALTMGAALRLPDDQMTALRHGATLHDIGKLCIPDAVLLKPGRLTPDERAVVEQHAPLGADLVGRIPFLHPEAHHVVRHHHERWDGAGYPDRLAGQEIPLLARIFALCDVYDALISVRPYKEAMTHTRALEIIREGRGTQFDPVLTDLFCELIAQGAPVPAASQPAGAVRGGPVGTGPVGAGPVGVGPVSAGPVGTGSVLAGAGTEGEGVRS</sequence>
<dbReference type="PANTHER" id="PTHR45228:SF4">
    <property type="entry name" value="LIPOPROTEIN"/>
    <property type="match status" value="1"/>
</dbReference>
<dbReference type="PROSITE" id="PS51832">
    <property type="entry name" value="HD_GYP"/>
    <property type="match status" value="1"/>
</dbReference>
<dbReference type="InterPro" id="IPR037522">
    <property type="entry name" value="HD_GYP_dom"/>
</dbReference>
<proteinExistence type="predicted"/>
<dbReference type="PANTHER" id="PTHR45228">
    <property type="entry name" value="CYCLIC DI-GMP PHOSPHODIESTERASE TM_0186-RELATED"/>
    <property type="match status" value="1"/>
</dbReference>
<dbReference type="SMART" id="SM00065">
    <property type="entry name" value="GAF"/>
    <property type="match status" value="2"/>
</dbReference>
<dbReference type="Proteomes" id="UP000197208">
    <property type="component" value="Unassembled WGS sequence"/>
</dbReference>
<dbReference type="EMBL" id="NHMK01000008">
    <property type="protein sequence ID" value="OWL98343.1"/>
    <property type="molecule type" value="Genomic_DNA"/>
</dbReference>